<feature type="transmembrane region" description="Helical" evidence="1">
    <location>
        <begin position="12"/>
        <end position="34"/>
    </location>
</feature>
<evidence type="ECO:0000313" key="3">
    <source>
        <dbReference type="Proteomes" id="UP001305414"/>
    </source>
</evidence>
<dbReference type="Proteomes" id="UP001305414">
    <property type="component" value="Unassembled WGS sequence"/>
</dbReference>
<evidence type="ECO:0000256" key="1">
    <source>
        <dbReference type="SAM" id="Phobius"/>
    </source>
</evidence>
<feature type="transmembrane region" description="Helical" evidence="1">
    <location>
        <begin position="55"/>
        <end position="82"/>
    </location>
</feature>
<sequence length="84" mass="9180">MHKKYQLILDIHLGSISFVMTPACSMLLNLIVIGKGSLMITKPLKKALIQLMIRVFGIIMAMLFFIMPIIPSITLGSVMGFAGG</sequence>
<comment type="caution">
    <text evidence="2">The sequence shown here is derived from an EMBL/GenBank/DDBJ whole genome shotgun (WGS) entry which is preliminary data.</text>
</comment>
<organism evidence="2 3">
    <name type="scientific">Xylaria bambusicola</name>
    <dbReference type="NCBI Taxonomy" id="326684"/>
    <lineage>
        <taxon>Eukaryota</taxon>
        <taxon>Fungi</taxon>
        <taxon>Dikarya</taxon>
        <taxon>Ascomycota</taxon>
        <taxon>Pezizomycotina</taxon>
        <taxon>Sordariomycetes</taxon>
        <taxon>Xylariomycetidae</taxon>
        <taxon>Xylariales</taxon>
        <taxon>Xylariaceae</taxon>
        <taxon>Xylaria</taxon>
    </lineage>
</organism>
<gene>
    <name evidence="2" type="ORF">RRF57_008788</name>
</gene>
<name>A0AAN7UYK6_9PEZI</name>
<proteinExistence type="predicted"/>
<protein>
    <submittedName>
        <fullName evidence="2">Uncharacterized protein</fullName>
    </submittedName>
</protein>
<evidence type="ECO:0000313" key="2">
    <source>
        <dbReference type="EMBL" id="KAK5633074.1"/>
    </source>
</evidence>
<dbReference type="EMBL" id="JAWHQM010000029">
    <property type="protein sequence ID" value="KAK5633074.1"/>
    <property type="molecule type" value="Genomic_DNA"/>
</dbReference>
<keyword evidence="3" id="KW-1185">Reference proteome</keyword>
<dbReference type="AlphaFoldDB" id="A0AAN7UYK6"/>
<reference evidence="2 3" key="1">
    <citation type="submission" date="2023-10" db="EMBL/GenBank/DDBJ databases">
        <title>Draft genome sequence of Xylaria bambusicola isolate GMP-LS, the root and basal stem rot pathogen of sugarcane in Indonesia.</title>
        <authorList>
            <person name="Selvaraj P."/>
            <person name="Muralishankar V."/>
            <person name="Muruganantham S."/>
            <person name="Sp S."/>
            <person name="Haryani S."/>
            <person name="Lau K.J.X."/>
            <person name="Naqvi N.I."/>
        </authorList>
    </citation>
    <scope>NUCLEOTIDE SEQUENCE [LARGE SCALE GENOMIC DNA]</scope>
    <source>
        <strain evidence="2">GMP-LS</strain>
    </source>
</reference>
<keyword evidence="1" id="KW-1133">Transmembrane helix</keyword>
<keyword evidence="1" id="KW-0812">Transmembrane</keyword>
<keyword evidence="1" id="KW-0472">Membrane</keyword>
<accession>A0AAN7UYK6</accession>